<comment type="caution">
    <text evidence="1">The sequence shown here is derived from an EMBL/GenBank/DDBJ whole genome shotgun (WGS) entry which is preliminary data.</text>
</comment>
<proteinExistence type="predicted"/>
<evidence type="ECO:0000313" key="1">
    <source>
        <dbReference type="EMBL" id="CAF0812719.1"/>
    </source>
</evidence>
<sequence length="246" mass="28100">SIEWIYVDDDPEAYASFNRKSLMKCKSDADLNRLATGIQKSYIDGKLADGHKISHIQWLFEQAVKENDPRYVVKAYTAETVFYVRLNTDLAMMEKYWNGDKHERHVASIFTFHPAFEPYQFTGETYRGVKMSDSDLKQYIVGSEFMNKTFLSTSKATYKKIFKDAKETKSGATTSNIDPSDMAKLYQSCADEKLKEFGKMETGNFNLSAYHHQSYSTTSTGTGKDNVNKLLKDMEFASSNSDNEEV</sequence>
<dbReference type="Gene3D" id="3.90.176.10">
    <property type="entry name" value="Toxin ADP-ribosyltransferase, Chain A, domain 1"/>
    <property type="match status" value="1"/>
</dbReference>
<dbReference type="SUPFAM" id="SSF56399">
    <property type="entry name" value="ADP-ribosylation"/>
    <property type="match status" value="1"/>
</dbReference>
<evidence type="ECO:0000313" key="3">
    <source>
        <dbReference type="Proteomes" id="UP000677228"/>
    </source>
</evidence>
<organism evidence="1 3">
    <name type="scientific">Didymodactylos carnosus</name>
    <dbReference type="NCBI Taxonomy" id="1234261"/>
    <lineage>
        <taxon>Eukaryota</taxon>
        <taxon>Metazoa</taxon>
        <taxon>Spiralia</taxon>
        <taxon>Gnathifera</taxon>
        <taxon>Rotifera</taxon>
        <taxon>Eurotatoria</taxon>
        <taxon>Bdelloidea</taxon>
        <taxon>Philodinida</taxon>
        <taxon>Philodinidae</taxon>
        <taxon>Didymodactylos</taxon>
    </lineage>
</organism>
<dbReference type="EMBL" id="CAJOBA010001453">
    <property type="protein sequence ID" value="CAF3596630.1"/>
    <property type="molecule type" value="Genomic_DNA"/>
</dbReference>
<gene>
    <name evidence="1" type="ORF">OVA965_LOCUS5232</name>
    <name evidence="2" type="ORF">TMI583_LOCUS5230</name>
</gene>
<feature type="non-terminal residue" evidence="1">
    <location>
        <position position="1"/>
    </location>
</feature>
<dbReference type="AlphaFoldDB" id="A0A8S2D5W2"/>
<reference evidence="1" key="1">
    <citation type="submission" date="2021-02" db="EMBL/GenBank/DDBJ databases">
        <authorList>
            <person name="Nowell W R."/>
        </authorList>
    </citation>
    <scope>NUCLEOTIDE SEQUENCE</scope>
</reference>
<accession>A0A8S2D5W2</accession>
<evidence type="ECO:0000313" key="2">
    <source>
        <dbReference type="EMBL" id="CAF3596630.1"/>
    </source>
</evidence>
<dbReference type="Proteomes" id="UP000682733">
    <property type="component" value="Unassembled WGS sequence"/>
</dbReference>
<name>A0A8S2D5W2_9BILA</name>
<dbReference type="Proteomes" id="UP000677228">
    <property type="component" value="Unassembled WGS sequence"/>
</dbReference>
<protein>
    <submittedName>
        <fullName evidence="1">Uncharacterized protein</fullName>
    </submittedName>
</protein>
<dbReference type="EMBL" id="CAJNOK010001453">
    <property type="protein sequence ID" value="CAF0812719.1"/>
    <property type="molecule type" value="Genomic_DNA"/>
</dbReference>